<reference evidence="4" key="1">
    <citation type="journal article" date="2019" name="Int. J. Syst. Evol. Microbiol.">
        <title>The Global Catalogue of Microorganisms (GCM) 10K type strain sequencing project: providing services to taxonomists for standard genome sequencing and annotation.</title>
        <authorList>
            <consortium name="The Broad Institute Genomics Platform"/>
            <consortium name="The Broad Institute Genome Sequencing Center for Infectious Disease"/>
            <person name="Wu L."/>
            <person name="Ma J."/>
        </authorList>
    </citation>
    <scope>NUCLEOTIDE SEQUENCE [LARGE SCALE GENOMIC DNA]</scope>
    <source>
        <strain evidence="4">CGMCC 1.15928</strain>
    </source>
</reference>
<feature type="domain" description="Amidohydrolase-related" evidence="2">
    <location>
        <begin position="972"/>
        <end position="1045"/>
    </location>
</feature>
<proteinExistence type="predicted"/>
<sequence>MGKTNLIAATVAAAIFAAGNSSAQDWDVTNTGEPYKNVEFTVDEGTWISLDISPDGQTIVFDLLGDIYRMPAKGGVATLVHGGPAMQHSPQFNPDGTRIVYISDVDGGDNVWTSDPNGSRPTQVSFETSRAVVEPTWSADGQTIAAARHFDTADKLHSSELVTYPAGGGPAEQIVAMPENGENVHDAVYGPDGESLFFVEKISHVHASGVYVDASHKNFEIRRKQLSTGEIKSIVGGFGGATTPVISPSGDRMAFVRRVRDETMLFIYDFGTRSQYPIYDKLDRDGQADFLGQGNYYPRFDWFPDGEAIAIWAGGKIKRIDVTTGAAEIIPFSVTSRHRLTEPVRVTQDLAPETFKVKAVSRIGLSPDGQNLVFTALGKIWEQSVTGGDPALVADTAASQSEATYAPNGEAIAFVEWDDVHGGALKLRTTGGAVRTLFSSPGIVRQPTYSQDGSKILFQIAEGDDCLGGYRADPGLFWIPSQGGEPTRIEAIGGNPRFSPDGTRVFFTTEAYVDGTLVTTLESVALDGSERRVHLRTADSDTNELKLSPDFSHVAFRHYQNYYIAAFSADDAERVLDGNSGTKIETAGGYELTWSADSSAVHWAYGPDILTVSLNDEMPEPEVLTSVDLELPVDKPQGVTAFVGGRVITMEGEEVIEKGTVVVEGNRIRAVGPSASTLVPDNAHIVDTTGKTIMPGLVDMHGHLDTCYYASSGLLPQQQASRFAALSFGVTTNYDPYTSELPTYSAHELALSGGAVSPRSIDVGYVLYGRKRKYDPVYVPIRSFADAQAAMARKAALGGTIVKSYRQILRRQRQMLNKAGREAGIMVDVEGESHFFNGVSAILDGNVNLQHNVPVETLYDDFIQLLAASDVAHTPTLIVLFGEMMGENFLYQSSRLWEDPRVNDFVQTTTSSYSPLAVPVGAPAYVRGMTGVNAVDEIWDIGFRAAARSMKELVDAGGLVNAGSHGQVFGLAMHWEMQLLAEGGMSAFEVLRAGTINGAKTLGLENQIGSIREGKLADLIVLDANPLESVRNTETVSMTMVNGRLYDSFSMNEIGNYDRPRRPFYWEVNDVPKSINWKPAWAH</sequence>
<dbReference type="RefSeq" id="WP_084394375.1">
    <property type="nucleotide sequence ID" value="NZ_BMKF01000003.1"/>
</dbReference>
<dbReference type="Gene3D" id="3.20.20.140">
    <property type="entry name" value="Metal-dependent hydrolases"/>
    <property type="match status" value="1"/>
</dbReference>
<dbReference type="InterPro" id="IPR011059">
    <property type="entry name" value="Metal-dep_hydrolase_composite"/>
</dbReference>
<accession>A0ABQ1K1B6</accession>
<dbReference type="SUPFAM" id="SSF69304">
    <property type="entry name" value="Tricorn protease N-terminal domain"/>
    <property type="match status" value="1"/>
</dbReference>
<feature type="chain" id="PRO_5045905931" evidence="1">
    <location>
        <begin position="24"/>
        <end position="1083"/>
    </location>
</feature>
<dbReference type="Gene3D" id="2.120.10.30">
    <property type="entry name" value="TolB, C-terminal domain"/>
    <property type="match status" value="3"/>
</dbReference>
<dbReference type="Gene3D" id="2.30.40.10">
    <property type="entry name" value="Urease, subunit C, domain 1"/>
    <property type="match status" value="2"/>
</dbReference>
<organism evidence="3 4">
    <name type="scientific">Henriciella pelagia</name>
    <dbReference type="NCBI Taxonomy" id="1977912"/>
    <lineage>
        <taxon>Bacteria</taxon>
        <taxon>Pseudomonadati</taxon>
        <taxon>Pseudomonadota</taxon>
        <taxon>Alphaproteobacteria</taxon>
        <taxon>Hyphomonadales</taxon>
        <taxon>Hyphomonadaceae</taxon>
        <taxon>Henriciella</taxon>
    </lineage>
</organism>
<keyword evidence="1" id="KW-0732">Signal</keyword>
<dbReference type="PANTHER" id="PTHR43135">
    <property type="entry name" value="ALPHA-D-RIBOSE 1-METHYLPHOSPHONATE 5-TRIPHOSPHATE DIPHOSPHATASE"/>
    <property type="match status" value="1"/>
</dbReference>
<dbReference type="PANTHER" id="PTHR43135:SF3">
    <property type="entry name" value="ALPHA-D-RIBOSE 1-METHYLPHOSPHONATE 5-TRIPHOSPHATE DIPHOSPHATASE"/>
    <property type="match status" value="1"/>
</dbReference>
<dbReference type="SUPFAM" id="SSF51338">
    <property type="entry name" value="Composite domain of metallo-dependent hydrolases"/>
    <property type="match status" value="1"/>
</dbReference>
<feature type="signal peptide" evidence="1">
    <location>
        <begin position="1"/>
        <end position="23"/>
    </location>
</feature>
<dbReference type="InterPro" id="IPR011659">
    <property type="entry name" value="WD40"/>
</dbReference>
<evidence type="ECO:0000313" key="4">
    <source>
        <dbReference type="Proteomes" id="UP000628854"/>
    </source>
</evidence>
<evidence type="ECO:0000259" key="2">
    <source>
        <dbReference type="Pfam" id="PF01979"/>
    </source>
</evidence>
<evidence type="ECO:0000256" key="1">
    <source>
        <dbReference type="SAM" id="SignalP"/>
    </source>
</evidence>
<dbReference type="EMBL" id="BMKF01000003">
    <property type="protein sequence ID" value="GGB80157.1"/>
    <property type="molecule type" value="Genomic_DNA"/>
</dbReference>
<dbReference type="InterPro" id="IPR006680">
    <property type="entry name" value="Amidohydro-rel"/>
</dbReference>
<gene>
    <name evidence="3" type="ORF">GCM10011503_31130</name>
</gene>
<dbReference type="SUPFAM" id="SSF82171">
    <property type="entry name" value="DPP6 N-terminal domain-like"/>
    <property type="match status" value="1"/>
</dbReference>
<evidence type="ECO:0000313" key="3">
    <source>
        <dbReference type="EMBL" id="GGB80157.1"/>
    </source>
</evidence>
<protein>
    <submittedName>
        <fullName evidence="3">TolB protein</fullName>
    </submittedName>
</protein>
<dbReference type="InterPro" id="IPR051781">
    <property type="entry name" value="Metallo-dep_Hydrolase"/>
</dbReference>
<dbReference type="InterPro" id="IPR032466">
    <property type="entry name" value="Metal_Hydrolase"/>
</dbReference>
<dbReference type="Pfam" id="PF01979">
    <property type="entry name" value="Amidohydro_1"/>
    <property type="match status" value="1"/>
</dbReference>
<dbReference type="Pfam" id="PF07676">
    <property type="entry name" value="PD40"/>
    <property type="match status" value="2"/>
</dbReference>
<keyword evidence="4" id="KW-1185">Reference proteome</keyword>
<dbReference type="InterPro" id="IPR011042">
    <property type="entry name" value="6-blade_b-propeller_TolB-like"/>
</dbReference>
<name>A0ABQ1K1B6_9PROT</name>
<dbReference type="Pfam" id="PF26549">
    <property type="entry name" value="Tricorn_N"/>
    <property type="match status" value="1"/>
</dbReference>
<dbReference type="SUPFAM" id="SSF51556">
    <property type="entry name" value="Metallo-dependent hydrolases"/>
    <property type="match status" value="1"/>
</dbReference>
<dbReference type="Proteomes" id="UP000628854">
    <property type="component" value="Unassembled WGS sequence"/>
</dbReference>
<comment type="caution">
    <text evidence="3">The sequence shown here is derived from an EMBL/GenBank/DDBJ whole genome shotgun (WGS) entry which is preliminary data.</text>
</comment>